<evidence type="ECO:0000256" key="3">
    <source>
        <dbReference type="ARBA" id="ARBA00022692"/>
    </source>
</evidence>
<keyword evidence="10" id="KW-0479">Metal-binding</keyword>
<evidence type="ECO:0000256" key="4">
    <source>
        <dbReference type="ARBA" id="ARBA00022989"/>
    </source>
</evidence>
<name>A0ABP8XTD1_9MICO</name>
<feature type="transmembrane region" description="Helical" evidence="10">
    <location>
        <begin position="45"/>
        <end position="68"/>
    </location>
</feature>
<keyword evidence="10" id="KW-0406">Ion transport</keyword>
<dbReference type="Pfam" id="PF02537">
    <property type="entry name" value="CRCB"/>
    <property type="match status" value="1"/>
</dbReference>
<feature type="transmembrane region" description="Helical" evidence="10">
    <location>
        <begin position="80"/>
        <end position="97"/>
    </location>
</feature>
<keyword evidence="10" id="KW-0813">Transport</keyword>
<keyword evidence="10" id="KW-0915">Sodium</keyword>
<dbReference type="PANTHER" id="PTHR28259:SF1">
    <property type="entry name" value="FLUORIDE EXPORT PROTEIN 1-RELATED"/>
    <property type="match status" value="1"/>
</dbReference>
<reference evidence="12" key="1">
    <citation type="journal article" date="2019" name="Int. J. Syst. Evol. Microbiol.">
        <title>The Global Catalogue of Microorganisms (GCM) 10K type strain sequencing project: providing services to taxonomists for standard genome sequencing and annotation.</title>
        <authorList>
            <consortium name="The Broad Institute Genomics Platform"/>
            <consortium name="The Broad Institute Genome Sequencing Center for Infectious Disease"/>
            <person name="Wu L."/>
            <person name="Ma J."/>
        </authorList>
    </citation>
    <scope>NUCLEOTIDE SEQUENCE [LARGE SCALE GENOMIC DNA]</scope>
    <source>
        <strain evidence="12">JCM 18961</strain>
    </source>
</reference>
<dbReference type="PANTHER" id="PTHR28259">
    <property type="entry name" value="FLUORIDE EXPORT PROTEIN 1-RELATED"/>
    <property type="match status" value="1"/>
</dbReference>
<comment type="activity regulation">
    <text evidence="10">Na(+) is not transported, but it plays an essential structural role and its presence is essential for fluoride channel function.</text>
</comment>
<dbReference type="RefSeq" id="WP_345501039.1">
    <property type="nucleotide sequence ID" value="NZ_BAABLO010000001.1"/>
</dbReference>
<comment type="caution">
    <text evidence="11">The sequence shown here is derived from an EMBL/GenBank/DDBJ whole genome shotgun (WGS) entry which is preliminary data.</text>
</comment>
<keyword evidence="6 10" id="KW-0407">Ion channel</keyword>
<dbReference type="EMBL" id="BAABLO010000001">
    <property type="protein sequence ID" value="GAA4712502.1"/>
    <property type="molecule type" value="Genomic_DNA"/>
</dbReference>
<keyword evidence="12" id="KW-1185">Reference proteome</keyword>
<comment type="subcellular location">
    <subcellularLocation>
        <location evidence="1 10">Cell membrane</location>
        <topology evidence="1 10">Multi-pass membrane protein</topology>
    </subcellularLocation>
</comment>
<feature type="binding site" evidence="10">
    <location>
        <position position="87"/>
    </location>
    <ligand>
        <name>Na(+)</name>
        <dbReference type="ChEBI" id="CHEBI:29101"/>
        <note>structural</note>
    </ligand>
</feature>
<feature type="transmembrane region" description="Helical" evidence="10">
    <location>
        <begin position="109"/>
        <end position="132"/>
    </location>
</feature>
<evidence type="ECO:0000256" key="10">
    <source>
        <dbReference type="HAMAP-Rule" id="MF_00454"/>
    </source>
</evidence>
<comment type="similarity">
    <text evidence="7 10">Belongs to the fluoride channel Fluc/FEX (TC 1.A.43) family.</text>
</comment>
<accession>A0ABP8XTD1</accession>
<evidence type="ECO:0000256" key="5">
    <source>
        <dbReference type="ARBA" id="ARBA00023136"/>
    </source>
</evidence>
<evidence type="ECO:0000256" key="8">
    <source>
        <dbReference type="ARBA" id="ARBA00035585"/>
    </source>
</evidence>
<gene>
    <name evidence="10" type="primary">fluC</name>
    <name evidence="10" type="synonym">crcB</name>
    <name evidence="11" type="ORF">GCM10025782_05750</name>
</gene>
<organism evidence="11 12">
    <name type="scientific">Pedococcus ginsenosidimutans</name>
    <dbReference type="NCBI Taxonomy" id="490570"/>
    <lineage>
        <taxon>Bacteria</taxon>
        <taxon>Bacillati</taxon>
        <taxon>Actinomycetota</taxon>
        <taxon>Actinomycetes</taxon>
        <taxon>Micrococcales</taxon>
        <taxon>Intrasporangiaceae</taxon>
        <taxon>Pedococcus</taxon>
    </lineage>
</organism>
<dbReference type="Proteomes" id="UP001500556">
    <property type="component" value="Unassembled WGS sequence"/>
</dbReference>
<evidence type="ECO:0000256" key="2">
    <source>
        <dbReference type="ARBA" id="ARBA00022475"/>
    </source>
</evidence>
<keyword evidence="3 10" id="KW-0812">Transmembrane</keyword>
<evidence type="ECO:0000256" key="1">
    <source>
        <dbReference type="ARBA" id="ARBA00004651"/>
    </source>
</evidence>
<keyword evidence="5 10" id="KW-0472">Membrane</keyword>
<evidence type="ECO:0000313" key="11">
    <source>
        <dbReference type="EMBL" id="GAA4712502.1"/>
    </source>
</evidence>
<evidence type="ECO:0000256" key="9">
    <source>
        <dbReference type="ARBA" id="ARBA00049940"/>
    </source>
</evidence>
<keyword evidence="4 10" id="KW-1133">Transmembrane helix</keyword>
<comment type="function">
    <text evidence="9 10">Fluoride-specific ion channel. Important for reducing fluoride concentration in the cell, thus reducing its toxicity.</text>
</comment>
<comment type="catalytic activity">
    <reaction evidence="8">
        <text>fluoride(in) = fluoride(out)</text>
        <dbReference type="Rhea" id="RHEA:76159"/>
        <dbReference type="ChEBI" id="CHEBI:17051"/>
    </reaction>
    <physiologicalReaction direction="left-to-right" evidence="8">
        <dbReference type="Rhea" id="RHEA:76160"/>
    </physiologicalReaction>
</comment>
<feature type="binding site" evidence="10">
    <location>
        <position position="90"/>
    </location>
    <ligand>
        <name>Na(+)</name>
        <dbReference type="ChEBI" id="CHEBI:29101"/>
        <note>structural</note>
    </ligand>
</feature>
<dbReference type="HAMAP" id="MF_00454">
    <property type="entry name" value="FluC"/>
    <property type="match status" value="1"/>
</dbReference>
<sequence length="141" mass="14389">MTPRPRSRAHRSRVGLLAALSGGGVLGSLGRYAVGAAVPHPTGGFAWSTLLVNVTGSFAMGVLVVWVLSMDRPHPLLRPFLGVGVLGGWTTFSSFALDARTMVTAGHGLLAAAYVVGSVVVGLAAVGLGVTLGERTFGPRP</sequence>
<evidence type="ECO:0000256" key="7">
    <source>
        <dbReference type="ARBA" id="ARBA00035120"/>
    </source>
</evidence>
<keyword evidence="2 10" id="KW-1003">Cell membrane</keyword>
<dbReference type="InterPro" id="IPR003691">
    <property type="entry name" value="FluC"/>
</dbReference>
<proteinExistence type="inferred from homology"/>
<evidence type="ECO:0000256" key="6">
    <source>
        <dbReference type="ARBA" id="ARBA00023303"/>
    </source>
</evidence>
<protein>
    <recommendedName>
        <fullName evidence="10">Fluoride-specific ion channel FluC</fullName>
    </recommendedName>
</protein>
<evidence type="ECO:0000313" key="12">
    <source>
        <dbReference type="Proteomes" id="UP001500556"/>
    </source>
</evidence>